<accession>A0A1G7V6T6</accession>
<dbReference type="GO" id="GO:0003729">
    <property type="term" value="F:mRNA binding"/>
    <property type="evidence" value="ECO:0007669"/>
    <property type="project" value="TreeGrafter"/>
</dbReference>
<name>A0A1G7V6T6_THETY</name>
<dbReference type="PROSITE" id="PS50126">
    <property type="entry name" value="S1"/>
    <property type="match status" value="4"/>
</dbReference>
<gene>
    <name evidence="6" type="ORF">SAMN04244560_02544</name>
</gene>
<evidence type="ECO:0000256" key="1">
    <source>
        <dbReference type="ARBA" id="ARBA00006767"/>
    </source>
</evidence>
<evidence type="ECO:0000256" key="2">
    <source>
        <dbReference type="ARBA" id="ARBA00022980"/>
    </source>
</evidence>
<feature type="domain" description="S1 motif" evidence="5">
    <location>
        <begin position="18"/>
        <end position="87"/>
    </location>
</feature>
<sequence length="376" mass="42438">MGMSDFLEGYTFKTLRPGDIVKGKVIKVSDEGIIANIGYKSDAFVPKNELSLNPNFDVKKTFNVDDELDLYIISVENDEGNVLASKVMADDKLSREKIEKAYKNKEIIEGEIIEVVKGGVIAYSLGAKVFIPASQLELHYVDKLNEYLGKTLRLRIIEYIPGKKIVGSQKEVLKLEREKVKKALLSNLKEGDIVEGKVKNIIDKGAFVDIGGFDGFIPLSEISWERIKNPREVLGIGDKVSVYILNVDEKKEKITLSLRKVLPDPWENAETKYHEGDVLKGTVTNITPFGVFVQLEPGIEGLIHKNNLENSIKTYKINDTIKVEILNINQQDKKINLKEVPLEEEDIPEIEHQELRITLGEIFNKNLVSCIIKCNR</sequence>
<dbReference type="RefSeq" id="WP_083331651.1">
    <property type="nucleotide sequence ID" value="NZ_FNBS01000088.1"/>
</dbReference>
<dbReference type="GO" id="GO:0003735">
    <property type="term" value="F:structural constituent of ribosome"/>
    <property type="evidence" value="ECO:0007669"/>
    <property type="project" value="TreeGrafter"/>
</dbReference>
<feature type="domain" description="S1 motif" evidence="5">
    <location>
        <begin position="105"/>
        <end position="170"/>
    </location>
</feature>
<dbReference type="Proteomes" id="UP000183404">
    <property type="component" value="Unassembled WGS sequence"/>
</dbReference>
<dbReference type="Gene3D" id="2.40.50.140">
    <property type="entry name" value="Nucleic acid-binding proteins"/>
    <property type="match status" value="3"/>
</dbReference>
<dbReference type="CDD" id="cd05688">
    <property type="entry name" value="S1_RPS1_repeat_ec3"/>
    <property type="match status" value="1"/>
</dbReference>
<keyword evidence="2 6" id="KW-0689">Ribosomal protein</keyword>
<dbReference type="InterPro" id="IPR035104">
    <property type="entry name" value="Ribosomal_protein_S1-like"/>
</dbReference>
<dbReference type="PANTHER" id="PTHR10724">
    <property type="entry name" value="30S RIBOSOMAL PROTEIN S1"/>
    <property type="match status" value="1"/>
</dbReference>
<evidence type="ECO:0000313" key="7">
    <source>
        <dbReference type="Proteomes" id="UP000183404"/>
    </source>
</evidence>
<dbReference type="PANTHER" id="PTHR10724:SF7">
    <property type="entry name" value="SMALL RIBOSOMAL SUBUNIT PROTEIN BS1C"/>
    <property type="match status" value="1"/>
</dbReference>
<dbReference type="InterPro" id="IPR003029">
    <property type="entry name" value="S1_domain"/>
</dbReference>
<dbReference type="CDD" id="cd04465">
    <property type="entry name" value="S1_RPS1_repeat_ec2_hs2"/>
    <property type="match status" value="1"/>
</dbReference>
<comment type="similarity">
    <text evidence="1">Belongs to the bacterial ribosomal protein bS1 family.</text>
</comment>
<feature type="domain" description="S1 motif" evidence="5">
    <location>
        <begin position="191"/>
        <end position="259"/>
    </location>
</feature>
<organism evidence="6 7">
    <name type="scientific">Thermoanaerobacter thermohydrosulfuricus</name>
    <name type="common">Clostridium thermohydrosulfuricum</name>
    <dbReference type="NCBI Taxonomy" id="1516"/>
    <lineage>
        <taxon>Bacteria</taxon>
        <taxon>Bacillati</taxon>
        <taxon>Bacillota</taxon>
        <taxon>Clostridia</taxon>
        <taxon>Thermoanaerobacterales</taxon>
        <taxon>Thermoanaerobacteraceae</taxon>
        <taxon>Thermoanaerobacter</taxon>
    </lineage>
</organism>
<dbReference type="GO" id="GO:0006412">
    <property type="term" value="P:translation"/>
    <property type="evidence" value="ECO:0007669"/>
    <property type="project" value="TreeGrafter"/>
</dbReference>
<evidence type="ECO:0000313" key="6">
    <source>
        <dbReference type="EMBL" id="SDG55211.1"/>
    </source>
</evidence>
<dbReference type="GO" id="GO:0005840">
    <property type="term" value="C:ribosome"/>
    <property type="evidence" value="ECO:0007669"/>
    <property type="project" value="UniProtKB-KW"/>
</dbReference>
<feature type="domain" description="S1 motif" evidence="5">
    <location>
        <begin position="276"/>
        <end position="340"/>
    </location>
</feature>
<dbReference type="FunFam" id="2.40.50.140:FF:000103">
    <property type="entry name" value="protein RRP5 homolog"/>
    <property type="match status" value="1"/>
</dbReference>
<dbReference type="InterPro" id="IPR050437">
    <property type="entry name" value="Ribos_protein_bS1-like"/>
</dbReference>
<evidence type="ECO:0000256" key="4">
    <source>
        <dbReference type="ARBA" id="ARBA00025604"/>
    </source>
</evidence>
<dbReference type="SUPFAM" id="SSF50249">
    <property type="entry name" value="Nucleic acid-binding proteins"/>
    <property type="match status" value="4"/>
</dbReference>
<proteinExistence type="inferred from homology"/>
<keyword evidence="3" id="KW-0687">Ribonucleoprotein</keyword>
<evidence type="ECO:0000256" key="3">
    <source>
        <dbReference type="ARBA" id="ARBA00023274"/>
    </source>
</evidence>
<dbReference type="Pfam" id="PF00575">
    <property type="entry name" value="S1"/>
    <property type="match status" value="4"/>
</dbReference>
<reference evidence="6 7" key="1">
    <citation type="submission" date="2016-10" db="EMBL/GenBank/DDBJ databases">
        <authorList>
            <person name="de Groot N.N."/>
        </authorList>
    </citation>
    <scope>NUCLEOTIDE SEQUENCE [LARGE SCALE GENOMIC DNA]</scope>
    <source>
        <strain evidence="6 7">DSM 569</strain>
    </source>
</reference>
<dbReference type="GO" id="GO:1990904">
    <property type="term" value="C:ribonucleoprotein complex"/>
    <property type="evidence" value="ECO:0007669"/>
    <property type="project" value="UniProtKB-KW"/>
</dbReference>
<protein>
    <submittedName>
        <fullName evidence="6">SSU ribosomal protein S1P</fullName>
    </submittedName>
</protein>
<dbReference type="PRINTS" id="PR00681">
    <property type="entry name" value="RIBOSOMALS1"/>
</dbReference>
<dbReference type="InterPro" id="IPR012340">
    <property type="entry name" value="NA-bd_OB-fold"/>
</dbReference>
<dbReference type="SMART" id="SM00316">
    <property type="entry name" value="S1"/>
    <property type="match status" value="4"/>
</dbReference>
<dbReference type="EMBL" id="FNBS01000088">
    <property type="protein sequence ID" value="SDG55211.1"/>
    <property type="molecule type" value="Genomic_DNA"/>
</dbReference>
<dbReference type="AlphaFoldDB" id="A0A1G7V6T6"/>
<dbReference type="CDD" id="cd05687">
    <property type="entry name" value="S1_RPS1_repeat_ec1_hs1"/>
    <property type="match status" value="1"/>
</dbReference>
<evidence type="ECO:0000259" key="5">
    <source>
        <dbReference type="PROSITE" id="PS50126"/>
    </source>
</evidence>
<comment type="function">
    <text evidence="4">Binds mRNA; thus facilitating recognition of the initiation point. It is needed to translate mRNA with a short Shine-Dalgarno (SD) purine-rich sequence.</text>
</comment>